<reference evidence="1" key="1">
    <citation type="submission" date="2025-05" db="UniProtKB">
        <authorList>
            <consortium name="RefSeq"/>
        </authorList>
    </citation>
    <scope>NUCLEOTIDE SEQUENCE [LARGE SCALE GENOMIC DNA]</scope>
</reference>
<dbReference type="GeneID" id="105848295"/>
<reference evidence="2" key="2">
    <citation type="submission" date="2025-08" db="UniProtKB">
        <authorList>
            <consortium name="RefSeq"/>
        </authorList>
    </citation>
    <scope>IDENTIFICATION</scope>
</reference>
<keyword evidence="1" id="KW-1185">Reference proteome</keyword>
<dbReference type="Proteomes" id="UP001652625">
    <property type="component" value="Chromosome 02"/>
</dbReference>
<accession>A0ABM4BFB5</accession>
<protein>
    <submittedName>
        <fullName evidence="2">Uncharacterized protein LOC105848295</fullName>
    </submittedName>
</protein>
<dbReference type="RefSeq" id="XP_065647653.1">
    <property type="nucleotide sequence ID" value="XM_065791581.1"/>
</dbReference>
<sequence length="260" mass="30620">MLKKLNIEFKNLKTSSLVLDNVLKYSNYMRKNENKKNSINLANQIDVNDKNNGVQHIHERLITNIYYDEMSKFAQNKSCGQKNQSCMQKKKYYRWKIKQDQSVLLQKQLYENAFLLSSCKDCVQFILDQKNSTVQKLTLQKMKNSSDLADKTNEDRHRVYNELELKRKKNDLILQGYIKKHYDQANLAQKSKKEYEFAVNFSCQSNSITNAMKKHERSKFKEGVLESRLSHVKHLKKKASVKKSLVKSKQMDLLNLPIND</sequence>
<proteinExistence type="predicted"/>
<evidence type="ECO:0000313" key="1">
    <source>
        <dbReference type="Proteomes" id="UP001652625"/>
    </source>
</evidence>
<gene>
    <name evidence="2" type="primary">LOC105848295</name>
</gene>
<organism evidence="1 2">
    <name type="scientific">Hydra vulgaris</name>
    <name type="common">Hydra</name>
    <name type="synonym">Hydra attenuata</name>
    <dbReference type="NCBI Taxonomy" id="6087"/>
    <lineage>
        <taxon>Eukaryota</taxon>
        <taxon>Metazoa</taxon>
        <taxon>Cnidaria</taxon>
        <taxon>Hydrozoa</taxon>
        <taxon>Hydroidolina</taxon>
        <taxon>Anthoathecata</taxon>
        <taxon>Aplanulata</taxon>
        <taxon>Hydridae</taxon>
        <taxon>Hydra</taxon>
    </lineage>
</organism>
<evidence type="ECO:0000313" key="2">
    <source>
        <dbReference type="RefSeq" id="XP_065647653.1"/>
    </source>
</evidence>
<name>A0ABM4BFB5_HYDVU</name>